<sequence length="421" mass="46960">MFKLFGFLARAVVTGTTTALGAGLTSRNADKLLKFATNIFTAAGNATVVDTILEVLQRSLEAMTQSLSGAVLIWRGIFTNGINQDTLRFILNNLGDIFRFIYDLFKPGNVVPDYEGVNGAENQYNELDLRLKENRQAVVHQVQRVALTLIAVLRMGRDSELPSDLAGIDMNVRLSSDFQDGTAPPPLYVSKLAASPPNEKWLFINGIANEVVWFRRSCDKIRDRFKRQVTGVYNRSDGILWDFIECCGERGVADESNVLIQRTESSKRAQEALEGELRQALWAVDAGDSYSVVVIAHSQGCLLLRLALQTLVQETAENSQERRDMQRRLRLFTFGNPSVEWRAVDSEKKIRQLSEFAAVTEHFAHTSDFVARLGVATDEDSGYDRNSVFYSKEGRGHLFGAHYSLDAGAYQGGENSILLKM</sequence>
<dbReference type="EMBL" id="QJNS01000061">
    <property type="protein sequence ID" value="RYO90152.1"/>
    <property type="molecule type" value="Genomic_DNA"/>
</dbReference>
<feature type="signal peptide" evidence="1">
    <location>
        <begin position="1"/>
        <end position="21"/>
    </location>
</feature>
<proteinExistence type="predicted"/>
<feature type="chain" id="PRO_5046406190" description="DUF676 domain-containing protein" evidence="1">
    <location>
        <begin position="22"/>
        <end position="421"/>
    </location>
</feature>
<dbReference type="Proteomes" id="UP000294003">
    <property type="component" value="Unassembled WGS sequence"/>
</dbReference>
<dbReference type="PANTHER" id="PTHR42044">
    <property type="entry name" value="DUF676 DOMAIN-CONTAINING PROTEIN-RELATED"/>
    <property type="match status" value="1"/>
</dbReference>
<reference evidence="2 3" key="1">
    <citation type="submission" date="2018-06" db="EMBL/GenBank/DDBJ databases">
        <title>Complete Genomes of Monosporascus.</title>
        <authorList>
            <person name="Robinson A.J."/>
            <person name="Natvig D.O."/>
        </authorList>
    </citation>
    <scope>NUCLEOTIDE SEQUENCE [LARGE SCALE GENOMIC DNA]</scope>
    <source>
        <strain evidence="2 3">CBS 609.92</strain>
    </source>
</reference>
<dbReference type="PANTHER" id="PTHR42044:SF2">
    <property type="entry name" value="DUF676 DOMAIN-CONTAINING PROTEIN"/>
    <property type="match status" value="1"/>
</dbReference>
<name>A0ABY0HCC5_9PEZI</name>
<evidence type="ECO:0000313" key="2">
    <source>
        <dbReference type="EMBL" id="RYO90152.1"/>
    </source>
</evidence>
<keyword evidence="3" id="KW-1185">Reference proteome</keyword>
<protein>
    <recommendedName>
        <fullName evidence="4">DUF676 domain-containing protein</fullName>
    </recommendedName>
</protein>
<dbReference type="SUPFAM" id="SSF53474">
    <property type="entry name" value="alpha/beta-Hydrolases"/>
    <property type="match status" value="1"/>
</dbReference>
<keyword evidence="1" id="KW-0732">Signal</keyword>
<evidence type="ECO:0000313" key="3">
    <source>
        <dbReference type="Proteomes" id="UP000294003"/>
    </source>
</evidence>
<gene>
    <name evidence="2" type="ORF">DL762_002877</name>
</gene>
<evidence type="ECO:0000256" key="1">
    <source>
        <dbReference type="SAM" id="SignalP"/>
    </source>
</evidence>
<comment type="caution">
    <text evidence="2">The sequence shown here is derived from an EMBL/GenBank/DDBJ whole genome shotgun (WGS) entry which is preliminary data.</text>
</comment>
<accession>A0ABY0HCC5</accession>
<dbReference type="InterPro" id="IPR029058">
    <property type="entry name" value="AB_hydrolase_fold"/>
</dbReference>
<evidence type="ECO:0008006" key="4">
    <source>
        <dbReference type="Google" id="ProtNLM"/>
    </source>
</evidence>
<organism evidence="2 3">
    <name type="scientific">Monosporascus cannonballus</name>
    <dbReference type="NCBI Taxonomy" id="155416"/>
    <lineage>
        <taxon>Eukaryota</taxon>
        <taxon>Fungi</taxon>
        <taxon>Dikarya</taxon>
        <taxon>Ascomycota</taxon>
        <taxon>Pezizomycotina</taxon>
        <taxon>Sordariomycetes</taxon>
        <taxon>Xylariomycetidae</taxon>
        <taxon>Xylariales</taxon>
        <taxon>Xylariales incertae sedis</taxon>
        <taxon>Monosporascus</taxon>
    </lineage>
</organism>